<feature type="transmembrane region" description="Helical" evidence="1">
    <location>
        <begin position="57"/>
        <end position="79"/>
    </location>
</feature>
<organism evidence="2 3">
    <name type="scientific">Caldibacillus debilis</name>
    <dbReference type="NCBI Taxonomy" id="301148"/>
    <lineage>
        <taxon>Bacteria</taxon>
        <taxon>Bacillati</taxon>
        <taxon>Bacillota</taxon>
        <taxon>Bacilli</taxon>
        <taxon>Bacillales</taxon>
        <taxon>Bacillaceae</taxon>
        <taxon>Caldibacillus</taxon>
    </lineage>
</organism>
<sequence>MTRMELNTPCKHNKIKHVENSKEKGCVFVNIFKQLFVSLYSPKDIARFRLQKTGKTILYVLLLTVITILPVFFHTASFFNKSLAEAENIVKNRLPDFSIEEGTLTSDAGEPVTINTAGLTFVLDSTGELLPEDLEENSVALLKNEMAINSQGQLEVIPYSTFGIDNLSKDQLLDFLSVIQSVKGLIGFLFFLFIYISQIVGRLLQITILALIGLILSRAMAKGLAYGQLWKMSAYSITLPAVFFMIMNIFLANVPFSFWINWGVMIIMLYLSLKEVREEEKPA</sequence>
<evidence type="ECO:0000313" key="2">
    <source>
        <dbReference type="EMBL" id="REJ31630.1"/>
    </source>
</evidence>
<accession>A0A3E0K957</accession>
<feature type="transmembrane region" description="Helical" evidence="1">
    <location>
        <begin position="175"/>
        <end position="196"/>
    </location>
</feature>
<feature type="transmembrane region" description="Helical" evidence="1">
    <location>
        <begin position="241"/>
        <end position="271"/>
    </location>
</feature>
<dbReference type="Proteomes" id="UP000257014">
    <property type="component" value="Unassembled WGS sequence"/>
</dbReference>
<protein>
    <submittedName>
        <fullName evidence="2">DUF1189 domain-containing protein</fullName>
    </submittedName>
</protein>
<comment type="caution">
    <text evidence="2">The sequence shown here is derived from an EMBL/GenBank/DDBJ whole genome shotgun (WGS) entry which is preliminary data.</text>
</comment>
<evidence type="ECO:0000313" key="3">
    <source>
        <dbReference type="Proteomes" id="UP000257014"/>
    </source>
</evidence>
<evidence type="ECO:0000256" key="1">
    <source>
        <dbReference type="SAM" id="Phobius"/>
    </source>
</evidence>
<keyword evidence="1" id="KW-1133">Transmembrane helix</keyword>
<proteinExistence type="predicted"/>
<dbReference type="Pfam" id="PF06691">
    <property type="entry name" value="DUF1189"/>
    <property type="match status" value="1"/>
</dbReference>
<name>A0A3E0K957_9BACI</name>
<reference evidence="2 3" key="1">
    <citation type="submission" date="2018-03" db="EMBL/GenBank/DDBJ databases">
        <authorList>
            <person name="Keele B.F."/>
        </authorList>
    </citation>
    <scope>NUCLEOTIDE SEQUENCE [LARGE SCALE GENOMIC DNA]</scope>
    <source>
        <strain evidence="2">ZCTH4_d</strain>
    </source>
</reference>
<dbReference type="InterPro" id="IPR009574">
    <property type="entry name" value="DUF1189"/>
</dbReference>
<feature type="transmembrane region" description="Helical" evidence="1">
    <location>
        <begin position="203"/>
        <end position="221"/>
    </location>
</feature>
<keyword evidence="1" id="KW-0472">Membrane</keyword>
<keyword evidence="1" id="KW-0812">Transmembrane</keyword>
<dbReference type="AlphaFoldDB" id="A0A3E0K957"/>
<gene>
    <name evidence="2" type="ORF">C6P37_00315</name>
</gene>
<dbReference type="EMBL" id="QEWE01000002">
    <property type="protein sequence ID" value="REJ31630.1"/>
    <property type="molecule type" value="Genomic_DNA"/>
</dbReference>